<dbReference type="AlphaFoldDB" id="A0A2W5KPP4"/>
<dbReference type="PANTHER" id="PTHR33303">
    <property type="entry name" value="CYTOPLASMIC PROTEIN-RELATED"/>
    <property type="match status" value="1"/>
</dbReference>
<reference evidence="2 3" key="1">
    <citation type="submission" date="2017-08" db="EMBL/GenBank/DDBJ databases">
        <title>Infants hospitalized years apart are colonized by the same room-sourced microbial strains.</title>
        <authorList>
            <person name="Brooks B."/>
            <person name="Olm M.R."/>
            <person name="Firek B.A."/>
            <person name="Baker R."/>
            <person name="Thomas B.C."/>
            <person name="Morowitz M.J."/>
            <person name="Banfield J.F."/>
        </authorList>
    </citation>
    <scope>NUCLEOTIDE SEQUENCE [LARGE SCALE GENOMIC DNA]</scope>
    <source>
        <strain evidence="2">S2_005_003_R2_43</strain>
    </source>
</reference>
<evidence type="ECO:0000259" key="1">
    <source>
        <dbReference type="SMART" id="SM00881"/>
    </source>
</evidence>
<dbReference type="SUPFAM" id="SSF51735">
    <property type="entry name" value="NAD(P)-binding Rossmann-fold domains"/>
    <property type="match status" value="1"/>
</dbReference>
<evidence type="ECO:0000313" key="2">
    <source>
        <dbReference type="EMBL" id="PZQ17834.1"/>
    </source>
</evidence>
<name>A0A2W5KPP4_ANCNO</name>
<dbReference type="PANTHER" id="PTHR33303:SF2">
    <property type="entry name" value="COA-BINDING DOMAIN-CONTAINING PROTEIN"/>
    <property type="match status" value="1"/>
</dbReference>
<gene>
    <name evidence="2" type="ORF">DI565_03620</name>
</gene>
<dbReference type="Gene3D" id="3.40.50.720">
    <property type="entry name" value="NAD(P)-binding Rossmann-like Domain"/>
    <property type="match status" value="1"/>
</dbReference>
<accession>A0A2W5KPP4</accession>
<dbReference type="InterPro" id="IPR036291">
    <property type="entry name" value="NAD(P)-bd_dom_sf"/>
</dbReference>
<dbReference type="SMART" id="SM00881">
    <property type="entry name" value="CoA_binding"/>
    <property type="match status" value="1"/>
</dbReference>
<dbReference type="InterPro" id="IPR003781">
    <property type="entry name" value="CoA-bd"/>
</dbReference>
<comment type="caution">
    <text evidence="2">The sequence shown here is derived from an EMBL/GenBank/DDBJ whole genome shotgun (WGS) entry which is preliminary data.</text>
</comment>
<evidence type="ECO:0000313" key="3">
    <source>
        <dbReference type="Proteomes" id="UP000249577"/>
    </source>
</evidence>
<proteinExistence type="predicted"/>
<dbReference type="Proteomes" id="UP000249577">
    <property type="component" value="Unassembled WGS sequence"/>
</dbReference>
<feature type="domain" description="CoA-binding" evidence="1">
    <location>
        <begin position="11"/>
        <end position="108"/>
    </location>
</feature>
<protein>
    <submittedName>
        <fullName evidence="2">CoA-binding protein</fullName>
    </submittedName>
</protein>
<dbReference type="Pfam" id="PF13380">
    <property type="entry name" value="CoA_binding_2"/>
    <property type="match status" value="1"/>
</dbReference>
<organism evidence="2 3">
    <name type="scientific">Ancylobacter novellus</name>
    <name type="common">Thiobacillus novellus</name>
    <dbReference type="NCBI Taxonomy" id="921"/>
    <lineage>
        <taxon>Bacteria</taxon>
        <taxon>Pseudomonadati</taxon>
        <taxon>Pseudomonadota</taxon>
        <taxon>Alphaproteobacteria</taxon>
        <taxon>Hyphomicrobiales</taxon>
        <taxon>Xanthobacteraceae</taxon>
        <taxon>Ancylobacter</taxon>
    </lineage>
</organism>
<sequence length="144" mass="15061">MPVDDREIAALLRRVRTIAVVGASPNPSRPSFGVMTFLAARGYDVIPVNPAHGGGEIAGLAAYSRLADVPVAIDMVDVFRQSGHVASVLDETLALAPRPSVFWTQLGVVDAASAARAEAAGLAVVMDRCPKIELCGAEARPRSN</sequence>
<dbReference type="EMBL" id="QFPN01000002">
    <property type="protein sequence ID" value="PZQ17834.1"/>
    <property type="molecule type" value="Genomic_DNA"/>
</dbReference>